<feature type="compositionally biased region" description="Polar residues" evidence="1">
    <location>
        <begin position="24"/>
        <end position="53"/>
    </location>
</feature>
<dbReference type="EMBL" id="SNRW01000739">
    <property type="protein sequence ID" value="KAA6399494.1"/>
    <property type="molecule type" value="Genomic_DNA"/>
</dbReference>
<accession>A0A5J4WWS9</accession>
<dbReference type="SUPFAM" id="SSF56672">
    <property type="entry name" value="DNA/RNA polymerases"/>
    <property type="match status" value="1"/>
</dbReference>
<evidence type="ECO:0000256" key="1">
    <source>
        <dbReference type="SAM" id="MobiDB-lite"/>
    </source>
</evidence>
<organism evidence="2 3">
    <name type="scientific">Streblomastix strix</name>
    <dbReference type="NCBI Taxonomy" id="222440"/>
    <lineage>
        <taxon>Eukaryota</taxon>
        <taxon>Metamonada</taxon>
        <taxon>Preaxostyla</taxon>
        <taxon>Oxymonadida</taxon>
        <taxon>Streblomastigidae</taxon>
        <taxon>Streblomastix</taxon>
    </lineage>
</organism>
<evidence type="ECO:0000313" key="3">
    <source>
        <dbReference type="Proteomes" id="UP000324800"/>
    </source>
</evidence>
<proteinExistence type="predicted"/>
<sequence>LQGNPFREPKVEKKGGKTPVRGKATSTNTSNKGGDSHTRNLSQVPNGGNITISTKHRNGVKNKSLSGDKEISKGSRIHLKGVFPSIQRRGQRKEIVRETENLSVLGLKRRGNSIHREIGGDLRENTIEQIHPEQAKWFNPTFIIPQPHQKWRKILDASALNKEIQTIHFKMNGTDQVRDLIRKEDQATSLVLKSAFHNLTVYPPHRRYLAFEAMWKVY</sequence>
<dbReference type="Gene3D" id="3.30.70.270">
    <property type="match status" value="1"/>
</dbReference>
<name>A0A5J4WWS9_9EUKA</name>
<feature type="region of interest" description="Disordered" evidence="1">
    <location>
        <begin position="1"/>
        <end position="72"/>
    </location>
</feature>
<dbReference type="AlphaFoldDB" id="A0A5J4WWS9"/>
<feature type="non-terminal residue" evidence="2">
    <location>
        <position position="1"/>
    </location>
</feature>
<dbReference type="InterPro" id="IPR043128">
    <property type="entry name" value="Rev_trsase/Diguanyl_cyclase"/>
</dbReference>
<evidence type="ECO:0000313" key="2">
    <source>
        <dbReference type="EMBL" id="KAA6399494.1"/>
    </source>
</evidence>
<evidence type="ECO:0008006" key="4">
    <source>
        <dbReference type="Google" id="ProtNLM"/>
    </source>
</evidence>
<protein>
    <recommendedName>
        <fullName evidence="4">Reverse transcriptase domain-containing protein</fullName>
    </recommendedName>
</protein>
<dbReference type="InterPro" id="IPR043502">
    <property type="entry name" value="DNA/RNA_pol_sf"/>
</dbReference>
<reference evidence="2 3" key="1">
    <citation type="submission" date="2019-03" db="EMBL/GenBank/DDBJ databases">
        <title>Single cell metagenomics reveals metabolic interactions within the superorganism composed of flagellate Streblomastix strix and complex community of Bacteroidetes bacteria on its surface.</title>
        <authorList>
            <person name="Treitli S.C."/>
            <person name="Kolisko M."/>
            <person name="Husnik F."/>
            <person name="Keeling P."/>
            <person name="Hampl V."/>
        </authorList>
    </citation>
    <scope>NUCLEOTIDE SEQUENCE [LARGE SCALE GENOMIC DNA]</scope>
    <source>
        <strain evidence="2">ST1C</strain>
    </source>
</reference>
<dbReference type="Proteomes" id="UP000324800">
    <property type="component" value="Unassembled WGS sequence"/>
</dbReference>
<dbReference type="Gene3D" id="3.10.10.10">
    <property type="entry name" value="HIV Type 1 Reverse Transcriptase, subunit A, domain 1"/>
    <property type="match status" value="1"/>
</dbReference>
<comment type="caution">
    <text evidence="2">The sequence shown here is derived from an EMBL/GenBank/DDBJ whole genome shotgun (WGS) entry which is preliminary data.</text>
</comment>
<gene>
    <name evidence="2" type="ORF">EZS28_004973</name>
</gene>